<gene>
    <name evidence="2" type="ORF">CLV58_1651</name>
</gene>
<feature type="region of interest" description="Disordered" evidence="1">
    <location>
        <begin position="1"/>
        <end position="71"/>
    </location>
</feature>
<reference evidence="2 3" key="1">
    <citation type="submission" date="2018-03" db="EMBL/GenBank/DDBJ databases">
        <title>Genomic Encyclopedia of Archaeal and Bacterial Type Strains, Phase II (KMG-II): from individual species to whole genera.</title>
        <authorList>
            <person name="Goeker M."/>
        </authorList>
    </citation>
    <scope>NUCLEOTIDE SEQUENCE [LARGE SCALE GENOMIC DNA]</scope>
    <source>
        <strain evidence="2 3">DSM 28354</strain>
    </source>
</reference>
<evidence type="ECO:0000313" key="3">
    <source>
        <dbReference type="Proteomes" id="UP000238375"/>
    </source>
</evidence>
<dbReference type="AlphaFoldDB" id="A0A2T0RFC3"/>
<protein>
    <submittedName>
        <fullName evidence="2">Uncharacterized protein</fullName>
    </submittedName>
</protein>
<dbReference type="EMBL" id="PVTE01000065">
    <property type="protein sequence ID" value="PRY19873.1"/>
    <property type="molecule type" value="Genomic_DNA"/>
</dbReference>
<keyword evidence="3" id="KW-1185">Reference proteome</keyword>
<proteinExistence type="predicted"/>
<organism evidence="2 3">
    <name type="scientific">Spirosoma oryzae</name>
    <dbReference type="NCBI Taxonomy" id="1469603"/>
    <lineage>
        <taxon>Bacteria</taxon>
        <taxon>Pseudomonadati</taxon>
        <taxon>Bacteroidota</taxon>
        <taxon>Cytophagia</taxon>
        <taxon>Cytophagales</taxon>
        <taxon>Cytophagaceae</taxon>
        <taxon>Spirosoma</taxon>
    </lineage>
</organism>
<feature type="compositionally biased region" description="Polar residues" evidence="1">
    <location>
        <begin position="9"/>
        <end position="39"/>
    </location>
</feature>
<accession>A0A2T0RFC3</accession>
<evidence type="ECO:0000313" key="2">
    <source>
        <dbReference type="EMBL" id="PRY19873.1"/>
    </source>
</evidence>
<name>A0A2T0RFC3_9BACT</name>
<dbReference type="Proteomes" id="UP000238375">
    <property type="component" value="Unassembled WGS sequence"/>
</dbReference>
<comment type="caution">
    <text evidence="2">The sequence shown here is derived from an EMBL/GenBank/DDBJ whole genome shotgun (WGS) entry which is preliminary data.</text>
</comment>
<sequence length="518" mass="57160">MNSFEHSKSAAINQANAVQRVSQPTKTIANNRPQATTQRKLQEAAARFKPRTSQMKVSIGRGGVAKPSAMGPMSSKVIQRAITIGMNPIPRTVHTPTNIVTFLQQQGLYSEFVKLNDEREVIYLFDNDQHLVDYLKLQTGQIAPGSVSAPIKQKVNADQLKQGHEFASDIRFTTIYQPGGSQIPDTAPGAHNIPNQMMPPPGQHHQWGQMPYPSVSGQEYVLYQHQFHSSANTVPLTFGDPNAPSMVMNQGGLNLGMHIQPTSNSNYLNPITRSQTNYAGLPSVSDRVRGHPFELKQNQISTDDADMDFDQDSRTYTDESDSTKTNGGISSWRYNQIEKVATANGMPFTQVNNNSVKSSMGIARPDTIDFRIQQSSGGYKDLQMDNTATTDYRETDSVRGTMAKQAYQTEMGRQQALLHPYQAPPVRRPGEDFTDTNRHSYPGYMSPPPTPFLSDDTLATSPEPIILGGFPAVGSRVNMPNGSKGVVVEVIDRDKNRKKSRCMVKAILSVQWPGSFGI</sequence>
<evidence type="ECO:0000256" key="1">
    <source>
        <dbReference type="SAM" id="MobiDB-lite"/>
    </source>
</evidence>
<feature type="region of interest" description="Disordered" evidence="1">
    <location>
        <begin position="299"/>
        <end position="329"/>
    </location>
</feature>